<dbReference type="EMBL" id="QWGE01000006">
    <property type="protein sequence ID" value="RIJ34080.1"/>
    <property type="molecule type" value="Genomic_DNA"/>
</dbReference>
<dbReference type="InterPro" id="IPR005184">
    <property type="entry name" value="DUF306_Meta_HslJ"/>
</dbReference>
<dbReference type="RefSeq" id="WP_119433490.1">
    <property type="nucleotide sequence ID" value="NZ_QWGE01000006.1"/>
</dbReference>
<evidence type="ECO:0000313" key="4">
    <source>
        <dbReference type="Proteomes" id="UP000266005"/>
    </source>
</evidence>
<dbReference type="PROSITE" id="PS51257">
    <property type="entry name" value="PROKAR_LIPOPROTEIN"/>
    <property type="match status" value="1"/>
</dbReference>
<dbReference type="PANTHER" id="PTHR35535:SF1">
    <property type="entry name" value="HEAT SHOCK PROTEIN HSLJ"/>
    <property type="match status" value="1"/>
</dbReference>
<evidence type="ECO:0000256" key="1">
    <source>
        <dbReference type="SAM" id="SignalP"/>
    </source>
</evidence>
<proteinExistence type="predicted"/>
<feature type="domain" description="DUF306" evidence="2">
    <location>
        <begin position="34"/>
        <end position="140"/>
    </location>
</feature>
<dbReference type="AlphaFoldDB" id="A0A399RQI7"/>
<dbReference type="Pfam" id="PF03724">
    <property type="entry name" value="META"/>
    <property type="match status" value="1"/>
</dbReference>
<organism evidence="3 4">
    <name type="scientific">Pontibacter oryzae</name>
    <dbReference type="NCBI Taxonomy" id="2304593"/>
    <lineage>
        <taxon>Bacteria</taxon>
        <taxon>Pseudomonadati</taxon>
        <taxon>Bacteroidota</taxon>
        <taxon>Cytophagia</taxon>
        <taxon>Cytophagales</taxon>
        <taxon>Hymenobacteraceae</taxon>
        <taxon>Pontibacter</taxon>
    </lineage>
</organism>
<feature type="signal peptide" evidence="1">
    <location>
        <begin position="1"/>
        <end position="25"/>
    </location>
</feature>
<keyword evidence="1" id="KW-0732">Signal</keyword>
<keyword evidence="4" id="KW-1185">Reference proteome</keyword>
<sequence>MKKLLRLLSFLLVTLWLGSGCTVQNKDLAGEVESIKDAYWSLVSLEGQDMQQPQNTKTAFIRFQERDDDVHGFTGCNKFFGKYEANEKNLVLSELGTTRMACPDMEQENKFLEVLGRVDSYRLSDNILTLYARGKAVATFMTGTEQSIDNTVPEDVNIGIDSVGIY</sequence>
<comment type="caution">
    <text evidence="3">The sequence shown here is derived from an EMBL/GenBank/DDBJ whole genome shotgun (WGS) entry which is preliminary data.</text>
</comment>
<protein>
    <submittedName>
        <fullName evidence="3">META domain-containing protein</fullName>
    </submittedName>
</protein>
<feature type="chain" id="PRO_5017329367" evidence="1">
    <location>
        <begin position="26"/>
        <end position="166"/>
    </location>
</feature>
<dbReference type="InterPro" id="IPR038670">
    <property type="entry name" value="HslJ-like_sf"/>
</dbReference>
<evidence type="ECO:0000259" key="2">
    <source>
        <dbReference type="Pfam" id="PF03724"/>
    </source>
</evidence>
<dbReference type="Gene3D" id="2.40.128.270">
    <property type="match status" value="1"/>
</dbReference>
<gene>
    <name evidence="3" type="ORF">D1627_17100</name>
</gene>
<accession>A0A399RQI7</accession>
<dbReference type="InterPro" id="IPR053147">
    <property type="entry name" value="Hsp_HslJ-like"/>
</dbReference>
<dbReference type="PANTHER" id="PTHR35535">
    <property type="entry name" value="HEAT SHOCK PROTEIN HSLJ"/>
    <property type="match status" value="1"/>
</dbReference>
<name>A0A399RQI7_9BACT</name>
<dbReference type="Proteomes" id="UP000266005">
    <property type="component" value="Unassembled WGS sequence"/>
</dbReference>
<evidence type="ECO:0000313" key="3">
    <source>
        <dbReference type="EMBL" id="RIJ34080.1"/>
    </source>
</evidence>
<dbReference type="OrthoDB" id="5348860at2"/>
<reference evidence="4" key="1">
    <citation type="submission" date="2018-08" db="EMBL/GenBank/DDBJ databases">
        <title>Mucilaginibacter sp. MYSH2.</title>
        <authorList>
            <person name="Seo T."/>
        </authorList>
    </citation>
    <scope>NUCLEOTIDE SEQUENCE [LARGE SCALE GENOMIC DNA]</scope>
    <source>
        <strain evidence="4">KIRAN</strain>
    </source>
</reference>